<dbReference type="Pfam" id="PF08874">
    <property type="entry name" value="DUF1835"/>
    <property type="match status" value="1"/>
</dbReference>
<dbReference type="InterPro" id="IPR022123">
    <property type="entry name" value="DUF3658"/>
</dbReference>
<protein>
    <submittedName>
        <fullName evidence="3">DUF1835 domain-containing protein</fullName>
    </submittedName>
</protein>
<proteinExistence type="predicted"/>
<evidence type="ECO:0000313" key="4">
    <source>
        <dbReference type="Proteomes" id="UP000433577"/>
    </source>
</evidence>
<keyword evidence="4" id="KW-1185">Reference proteome</keyword>
<dbReference type="Pfam" id="PF12395">
    <property type="entry name" value="DUF3658"/>
    <property type="match status" value="1"/>
</dbReference>
<sequence>MTTIHLIHGEAAAAALQQAIHNAARADRVIGLRDDLTVGPLRDIDETQDAGVAQRAAFWALLGGVPDTLTLDDCAALDALVPGDANVVVWHTHDAAHQLALRRVCYRLRCAPQRLNEVRLAADELTPARLEARLADAAPISVLRITRLALEWQEAKFANGETRRWRDNTFTSGTWADLDTLILDLLDTAHAQRPADAPWLTSGALGAALTRAGAGFAVAEPVVLWRLRELAAAEELRLRDDMCASCAPSAADARLARSRAARLVLPHMAAHLSLSR</sequence>
<accession>A0A7Z2JG54</accession>
<feature type="domain" description="DUF1835" evidence="1">
    <location>
        <begin position="4"/>
        <end position="119"/>
    </location>
</feature>
<dbReference type="InterPro" id="IPR014973">
    <property type="entry name" value="DUF1835"/>
</dbReference>
<name>A0A7Z2JG54_9BURK</name>
<dbReference type="EMBL" id="CP046913">
    <property type="protein sequence ID" value="QGZ62588.1"/>
    <property type="molecule type" value="Genomic_DNA"/>
</dbReference>
<dbReference type="RefSeq" id="WP_158951593.1">
    <property type="nucleotide sequence ID" value="NZ_CP046913.1"/>
</dbReference>
<evidence type="ECO:0000259" key="1">
    <source>
        <dbReference type="Pfam" id="PF08874"/>
    </source>
</evidence>
<dbReference type="AlphaFoldDB" id="A0A7Z2JG54"/>
<dbReference type="Proteomes" id="UP000433577">
    <property type="component" value="Chromosome 1"/>
</dbReference>
<gene>
    <name evidence="3" type="ORF">FAZ98_13115</name>
</gene>
<organism evidence="3 4">
    <name type="scientific">Paraburkholderia acidisoli</name>
    <dbReference type="NCBI Taxonomy" id="2571748"/>
    <lineage>
        <taxon>Bacteria</taxon>
        <taxon>Pseudomonadati</taxon>
        <taxon>Pseudomonadota</taxon>
        <taxon>Betaproteobacteria</taxon>
        <taxon>Burkholderiales</taxon>
        <taxon>Burkholderiaceae</taxon>
        <taxon>Paraburkholderia</taxon>
    </lineage>
</organism>
<evidence type="ECO:0000313" key="3">
    <source>
        <dbReference type="EMBL" id="QGZ62588.1"/>
    </source>
</evidence>
<dbReference type="KEGG" id="pacs:FAZ98_13115"/>
<dbReference type="OrthoDB" id="6999193at2"/>
<feature type="domain" description="DUF3658" evidence="2">
    <location>
        <begin position="135"/>
        <end position="242"/>
    </location>
</feature>
<evidence type="ECO:0000259" key="2">
    <source>
        <dbReference type="Pfam" id="PF12395"/>
    </source>
</evidence>
<reference evidence="3 4" key="1">
    <citation type="submission" date="2019-12" db="EMBL/GenBank/DDBJ databases">
        <title>Paraburkholderia acidiphila 7Q-K02 sp. nov and Paraburkholderia acidisoli DHF22 sp. nov., two strains isolated from forest soil.</title>
        <authorList>
            <person name="Gao Z."/>
            <person name="Qiu L."/>
        </authorList>
    </citation>
    <scope>NUCLEOTIDE SEQUENCE [LARGE SCALE GENOMIC DNA]</scope>
    <source>
        <strain evidence="3 4">DHF22</strain>
    </source>
</reference>